<dbReference type="Proteomes" id="UP001596113">
    <property type="component" value="Unassembled WGS sequence"/>
</dbReference>
<accession>A0ABW0HN56</accession>
<name>A0ABW0HN56_9BACL</name>
<reference evidence="2" key="1">
    <citation type="journal article" date="2019" name="Int. J. Syst. Evol. Microbiol.">
        <title>The Global Catalogue of Microorganisms (GCM) 10K type strain sequencing project: providing services to taxonomists for standard genome sequencing and annotation.</title>
        <authorList>
            <consortium name="The Broad Institute Genomics Platform"/>
            <consortium name="The Broad Institute Genome Sequencing Center for Infectious Disease"/>
            <person name="Wu L."/>
            <person name="Ma J."/>
        </authorList>
    </citation>
    <scope>NUCLEOTIDE SEQUENCE [LARGE SCALE GENOMIC DNA]</scope>
    <source>
        <strain evidence="2">CGMCC 1.18575</strain>
    </source>
</reference>
<evidence type="ECO:0000313" key="1">
    <source>
        <dbReference type="EMBL" id="MFC5401477.1"/>
    </source>
</evidence>
<organism evidence="1 2">
    <name type="scientific">Cohnella soli</name>
    <dbReference type="NCBI Taxonomy" id="425005"/>
    <lineage>
        <taxon>Bacteria</taxon>
        <taxon>Bacillati</taxon>
        <taxon>Bacillota</taxon>
        <taxon>Bacilli</taxon>
        <taxon>Bacillales</taxon>
        <taxon>Paenibacillaceae</taxon>
        <taxon>Cohnella</taxon>
    </lineage>
</organism>
<evidence type="ECO:0000313" key="2">
    <source>
        <dbReference type="Proteomes" id="UP001596113"/>
    </source>
</evidence>
<dbReference type="EMBL" id="JBHSMI010000003">
    <property type="protein sequence ID" value="MFC5401477.1"/>
    <property type="molecule type" value="Genomic_DNA"/>
</dbReference>
<dbReference type="RefSeq" id="WP_378129076.1">
    <property type="nucleotide sequence ID" value="NZ_JBHSMI010000003.1"/>
</dbReference>
<keyword evidence="2" id="KW-1185">Reference proteome</keyword>
<proteinExistence type="predicted"/>
<sequence>MERFTHLYEVELLQPIMVDVNKEFDIKELFMVIPTDYLRLLLVEFQKIKDKDLFMKMSHFIENLLSERLNFKDTIREVETMSPEFIEYVTKMIQQMLNYEKMNFK</sequence>
<gene>
    <name evidence="1" type="ORF">ACFPOF_01920</name>
</gene>
<comment type="caution">
    <text evidence="1">The sequence shown here is derived from an EMBL/GenBank/DDBJ whole genome shotgun (WGS) entry which is preliminary data.</text>
</comment>
<protein>
    <submittedName>
        <fullName evidence="1">Uncharacterized protein</fullName>
    </submittedName>
</protein>